<protein>
    <submittedName>
        <fullName evidence="2">Fermentation-respiration switch protein FrsA (DUF1100 family)</fullName>
    </submittedName>
</protein>
<reference evidence="2 3" key="1">
    <citation type="submission" date="2020-07" db="EMBL/GenBank/DDBJ databases">
        <title>Genomic Encyclopedia of Type Strains, Phase IV (KMG-V): Genome sequencing to study the core and pangenomes of soil and plant-associated prokaryotes.</title>
        <authorList>
            <person name="Whitman W."/>
        </authorList>
    </citation>
    <scope>NUCLEOTIDE SEQUENCE [LARGE SCALE GENOMIC DNA]</scope>
    <source>
        <strain evidence="2 3">AN3</strain>
    </source>
</reference>
<keyword evidence="3" id="KW-1185">Reference proteome</keyword>
<dbReference type="PANTHER" id="PTHR47751">
    <property type="entry name" value="SUPERFAMILY HYDROLASE, PUTATIVE (AFU_ORTHOLOGUE AFUA_2G16580)-RELATED"/>
    <property type="match status" value="1"/>
</dbReference>
<dbReference type="SUPFAM" id="SSF53474">
    <property type="entry name" value="alpha/beta-Hydrolases"/>
    <property type="match status" value="1"/>
</dbReference>
<name>A0A839EP85_9HYPH</name>
<dbReference type="RefSeq" id="WP_246711983.1">
    <property type="nucleotide sequence ID" value="NZ_JACGXN010000017.1"/>
</dbReference>
<organism evidence="2 3">
    <name type="scientific">Phyllobacterium myrsinacearum</name>
    <dbReference type="NCBI Taxonomy" id="28101"/>
    <lineage>
        <taxon>Bacteria</taxon>
        <taxon>Pseudomonadati</taxon>
        <taxon>Pseudomonadota</taxon>
        <taxon>Alphaproteobacteria</taxon>
        <taxon>Hyphomicrobiales</taxon>
        <taxon>Phyllobacteriaceae</taxon>
        <taxon>Phyllobacterium</taxon>
    </lineage>
</organism>
<sequence length="179" mass="19541">MKRLSFRNRSIEVAGNVYLPPDFNEHRSYPALVLATPGSSVKEQIGAIYAAGLAEQGFVALTFDPSYQGESGDEPRDMEDPPSRVEDIRRAVDFLTTLVYVYKERIGLLGICVGGGYAINAALTEYRFKAVGTVVANDIGRASTARFRTFAVRWWMSVNNGRQERAAATAAGIPGCRTA</sequence>
<proteinExistence type="predicted"/>
<dbReference type="InterPro" id="IPR029058">
    <property type="entry name" value="AB_hydrolase_fold"/>
</dbReference>
<gene>
    <name evidence="2" type="ORF">FHW16_005638</name>
</gene>
<evidence type="ECO:0000313" key="3">
    <source>
        <dbReference type="Proteomes" id="UP000549052"/>
    </source>
</evidence>
<dbReference type="InterPro" id="IPR002925">
    <property type="entry name" value="Dienelactn_hydro"/>
</dbReference>
<dbReference type="InterPro" id="IPR051411">
    <property type="entry name" value="Polyketide_trans_af380"/>
</dbReference>
<evidence type="ECO:0000259" key="1">
    <source>
        <dbReference type="Pfam" id="PF01738"/>
    </source>
</evidence>
<evidence type="ECO:0000313" key="2">
    <source>
        <dbReference type="EMBL" id="MBA8881891.1"/>
    </source>
</evidence>
<dbReference type="Pfam" id="PF01738">
    <property type="entry name" value="DLH"/>
    <property type="match status" value="1"/>
</dbReference>
<dbReference type="GO" id="GO:0016787">
    <property type="term" value="F:hydrolase activity"/>
    <property type="evidence" value="ECO:0007669"/>
    <property type="project" value="InterPro"/>
</dbReference>
<dbReference type="Proteomes" id="UP000549052">
    <property type="component" value="Unassembled WGS sequence"/>
</dbReference>
<dbReference type="AlphaFoldDB" id="A0A839EP85"/>
<feature type="domain" description="Dienelactone hydrolase" evidence="1">
    <location>
        <begin position="50"/>
        <end position="131"/>
    </location>
</feature>
<dbReference type="Gene3D" id="3.40.50.1820">
    <property type="entry name" value="alpha/beta hydrolase"/>
    <property type="match status" value="1"/>
</dbReference>
<accession>A0A839EP85</accession>
<dbReference type="PANTHER" id="PTHR47751:SF1">
    <property type="entry name" value="SUPERFAMILY HYDROLASE, PUTATIVE (AFU_ORTHOLOGUE AFUA_2G16580)-RELATED"/>
    <property type="match status" value="1"/>
</dbReference>
<dbReference type="EMBL" id="JACGXN010000017">
    <property type="protein sequence ID" value="MBA8881891.1"/>
    <property type="molecule type" value="Genomic_DNA"/>
</dbReference>
<comment type="caution">
    <text evidence="2">The sequence shown here is derived from an EMBL/GenBank/DDBJ whole genome shotgun (WGS) entry which is preliminary data.</text>
</comment>